<accession>A0A4Q9PZG1</accession>
<gene>
    <name evidence="1" type="ORF">BD310DRAFT_359485</name>
</gene>
<evidence type="ECO:0000313" key="2">
    <source>
        <dbReference type="Proteomes" id="UP000292082"/>
    </source>
</evidence>
<evidence type="ECO:0000313" key="1">
    <source>
        <dbReference type="EMBL" id="TBU60075.1"/>
    </source>
</evidence>
<protein>
    <submittedName>
        <fullName evidence="1">Uncharacterized protein</fullName>
    </submittedName>
</protein>
<dbReference type="STRING" id="114155.A0A4Q9PZG1"/>
<name>A0A4Q9PZG1_9APHY</name>
<proteinExistence type="predicted"/>
<keyword evidence="2" id="KW-1185">Reference proteome</keyword>
<organism evidence="1 2">
    <name type="scientific">Dichomitus squalens</name>
    <dbReference type="NCBI Taxonomy" id="114155"/>
    <lineage>
        <taxon>Eukaryota</taxon>
        <taxon>Fungi</taxon>
        <taxon>Dikarya</taxon>
        <taxon>Basidiomycota</taxon>
        <taxon>Agaricomycotina</taxon>
        <taxon>Agaricomycetes</taxon>
        <taxon>Polyporales</taxon>
        <taxon>Polyporaceae</taxon>
        <taxon>Dichomitus</taxon>
    </lineage>
</organism>
<dbReference type="AlphaFoldDB" id="A0A4Q9PZG1"/>
<sequence>MASQPWCAIEDILYQVFEQLHVDIESAQSDAPHCRQALARLAWSCRAFAHPALTVLWRSLPSDQPLNELLCTLGIAEAVNREHRSASGRVAVSEPFA</sequence>
<dbReference type="EMBL" id="ML145108">
    <property type="protein sequence ID" value="TBU60075.1"/>
    <property type="molecule type" value="Genomic_DNA"/>
</dbReference>
<dbReference type="Proteomes" id="UP000292082">
    <property type="component" value="Unassembled WGS sequence"/>
</dbReference>
<reference evidence="1 2" key="1">
    <citation type="submission" date="2019-01" db="EMBL/GenBank/DDBJ databases">
        <title>Draft genome sequences of three monokaryotic isolates of the white-rot basidiomycete fungus Dichomitus squalens.</title>
        <authorList>
            <consortium name="DOE Joint Genome Institute"/>
            <person name="Lopez S.C."/>
            <person name="Andreopoulos B."/>
            <person name="Pangilinan J."/>
            <person name="Lipzen A."/>
            <person name="Riley R."/>
            <person name="Ahrendt S."/>
            <person name="Ng V."/>
            <person name="Barry K."/>
            <person name="Daum C."/>
            <person name="Grigoriev I.V."/>
            <person name="Hilden K.S."/>
            <person name="Makela M.R."/>
            <person name="de Vries R.P."/>
        </authorList>
    </citation>
    <scope>NUCLEOTIDE SEQUENCE [LARGE SCALE GENOMIC DNA]</scope>
    <source>
        <strain evidence="1 2">CBS 464.89</strain>
    </source>
</reference>